<keyword evidence="2 3" id="KW-0479">Metal-binding</keyword>
<dbReference type="InterPro" id="IPR024079">
    <property type="entry name" value="MetalloPept_cat_dom_sf"/>
</dbReference>
<dbReference type="PRINTS" id="PR00480">
    <property type="entry name" value="ASTACIN"/>
</dbReference>
<feature type="binding site" evidence="2">
    <location>
        <position position="111"/>
    </location>
    <ligand>
        <name>Zn(2+)</name>
        <dbReference type="ChEBI" id="CHEBI:29105"/>
        <note>catalytic</note>
    </ligand>
</feature>
<dbReference type="OrthoDB" id="291007at2759"/>
<dbReference type="Proteomes" id="UP001152747">
    <property type="component" value="Unassembled WGS sequence"/>
</dbReference>
<feature type="binding site" evidence="2">
    <location>
        <position position="115"/>
    </location>
    <ligand>
        <name>Zn(2+)</name>
        <dbReference type="ChEBI" id="CHEBI:29105"/>
        <note>catalytic</note>
    </ligand>
</feature>
<keyword evidence="2 3" id="KW-0645">Protease</keyword>
<comment type="caution">
    <text evidence="5">The sequence shown here is derived from an EMBL/GenBank/DDBJ whole genome shotgun (WGS) entry which is preliminary data.</text>
</comment>
<dbReference type="GO" id="GO:0004222">
    <property type="term" value="F:metalloendopeptidase activity"/>
    <property type="evidence" value="ECO:0007669"/>
    <property type="project" value="UniProtKB-UniRule"/>
</dbReference>
<dbReference type="SUPFAM" id="SSF55486">
    <property type="entry name" value="Metalloproteases ('zincins'), catalytic domain"/>
    <property type="match status" value="1"/>
</dbReference>
<gene>
    <name evidence="5" type="ORF">CAMP_LOCUS5253</name>
</gene>
<reference evidence="5" key="1">
    <citation type="submission" date="2022-11" db="EMBL/GenBank/DDBJ databases">
        <authorList>
            <person name="Kikuchi T."/>
        </authorList>
    </citation>
    <scope>NUCLEOTIDE SEQUENCE</scope>
    <source>
        <strain evidence="5">PS1010</strain>
    </source>
</reference>
<keyword evidence="1" id="KW-1015">Disulfide bond</keyword>
<name>A0A9P1N019_9PELO</name>
<dbReference type="PROSITE" id="PS51864">
    <property type="entry name" value="ASTACIN"/>
    <property type="match status" value="1"/>
</dbReference>
<evidence type="ECO:0000256" key="1">
    <source>
        <dbReference type="ARBA" id="ARBA00023157"/>
    </source>
</evidence>
<evidence type="ECO:0000256" key="2">
    <source>
        <dbReference type="PROSITE-ProRule" id="PRU01211"/>
    </source>
</evidence>
<dbReference type="GO" id="GO:0008270">
    <property type="term" value="F:zinc ion binding"/>
    <property type="evidence" value="ECO:0007669"/>
    <property type="project" value="UniProtKB-UniRule"/>
</dbReference>
<dbReference type="PANTHER" id="PTHR10127:SF831">
    <property type="entry name" value="ZINC METALLOPROTEINASE NAS-37"/>
    <property type="match status" value="1"/>
</dbReference>
<dbReference type="InterPro" id="IPR001506">
    <property type="entry name" value="Peptidase_M12A"/>
</dbReference>
<feature type="chain" id="PRO_5040538434" description="Metalloendopeptidase" evidence="3">
    <location>
        <begin position="18"/>
        <end position="343"/>
    </location>
</feature>
<organism evidence="5 6">
    <name type="scientific">Caenorhabditis angaria</name>
    <dbReference type="NCBI Taxonomy" id="860376"/>
    <lineage>
        <taxon>Eukaryota</taxon>
        <taxon>Metazoa</taxon>
        <taxon>Ecdysozoa</taxon>
        <taxon>Nematoda</taxon>
        <taxon>Chromadorea</taxon>
        <taxon>Rhabditida</taxon>
        <taxon>Rhabditina</taxon>
        <taxon>Rhabditomorpha</taxon>
        <taxon>Rhabditoidea</taxon>
        <taxon>Rhabditidae</taxon>
        <taxon>Peloderinae</taxon>
        <taxon>Caenorhabditis</taxon>
    </lineage>
</organism>
<dbReference type="AlphaFoldDB" id="A0A9P1N019"/>
<comment type="caution">
    <text evidence="2">Lacks conserved residue(s) required for the propagation of feature annotation.</text>
</comment>
<accession>A0A9P1N019</accession>
<feature type="signal peptide" evidence="3">
    <location>
        <begin position="1"/>
        <end position="17"/>
    </location>
</feature>
<sequence length="343" mass="39324">MLWIILSFFLIFGNLDASVIRQKRQLSTRPIWPNATYLFHFDEVFPEWRKKLVWEVMDFISSVTCVKFQESYEEVVRIISQNGTRCASPVAYGGGIVNLKPGKFCDNAINHELLHSLGIQHEQERSDTAVYLNVKKENQLFLNNSEISIIAPFDFGSAMLYAGTENLKPYDMDYYYTMGTLPLSFFDIYNVNKLYSCTCAEELKCENFGYTNPSSCDKCICPDGFFGKLCNELKKEPIQPTHSWQTLSKTVENETLYEYIALPHQNATLEIFVAEFDENPLGGCHGGSVEIKYLPDPRFTSPKVCSHDGGRYLKVRASSNNPTVIVYHEGNKPLNYEIKYRYV</sequence>
<evidence type="ECO:0000256" key="3">
    <source>
        <dbReference type="RuleBase" id="RU361183"/>
    </source>
</evidence>
<dbReference type="EC" id="3.4.24.-" evidence="3"/>
<dbReference type="PANTHER" id="PTHR10127">
    <property type="entry name" value="DISCOIDIN, CUB, EGF, LAMININ , AND ZINC METALLOPROTEASE DOMAIN CONTAINING"/>
    <property type="match status" value="1"/>
</dbReference>
<feature type="active site" evidence="2">
    <location>
        <position position="112"/>
    </location>
</feature>
<dbReference type="EMBL" id="CANHGI010000002">
    <property type="protein sequence ID" value="CAI5442616.1"/>
    <property type="molecule type" value="Genomic_DNA"/>
</dbReference>
<dbReference type="GO" id="GO:0006508">
    <property type="term" value="P:proteolysis"/>
    <property type="evidence" value="ECO:0007669"/>
    <property type="project" value="UniProtKB-KW"/>
</dbReference>
<proteinExistence type="predicted"/>
<keyword evidence="6" id="KW-1185">Reference proteome</keyword>
<feature type="domain" description="Peptidase M12A" evidence="4">
    <location>
        <begin position="18"/>
        <end position="198"/>
    </location>
</feature>
<dbReference type="Gene3D" id="3.40.390.10">
    <property type="entry name" value="Collagenase (Catalytic Domain)"/>
    <property type="match status" value="1"/>
</dbReference>
<dbReference type="SMART" id="SM00235">
    <property type="entry name" value="ZnMc"/>
    <property type="match status" value="1"/>
</dbReference>
<dbReference type="InterPro" id="IPR006026">
    <property type="entry name" value="Peptidase_Metallo"/>
</dbReference>
<dbReference type="Pfam" id="PF01400">
    <property type="entry name" value="Astacin"/>
    <property type="match status" value="1"/>
</dbReference>
<keyword evidence="2 3" id="KW-0862">Zinc</keyword>
<keyword evidence="2 3" id="KW-0378">Hydrolase</keyword>
<evidence type="ECO:0000259" key="4">
    <source>
        <dbReference type="PROSITE" id="PS51864"/>
    </source>
</evidence>
<protein>
    <recommendedName>
        <fullName evidence="3">Metalloendopeptidase</fullName>
        <ecNumber evidence="3">3.4.24.-</ecNumber>
    </recommendedName>
</protein>
<keyword evidence="2 3" id="KW-0482">Metalloprotease</keyword>
<feature type="binding site" evidence="2">
    <location>
        <position position="121"/>
    </location>
    <ligand>
        <name>Zn(2+)</name>
        <dbReference type="ChEBI" id="CHEBI:29105"/>
        <note>catalytic</note>
    </ligand>
</feature>
<keyword evidence="3" id="KW-0732">Signal</keyword>
<comment type="cofactor">
    <cofactor evidence="2 3">
        <name>Zn(2+)</name>
        <dbReference type="ChEBI" id="CHEBI:29105"/>
    </cofactor>
    <text evidence="2 3">Binds 1 zinc ion per subunit.</text>
</comment>
<evidence type="ECO:0000313" key="5">
    <source>
        <dbReference type="EMBL" id="CAI5442616.1"/>
    </source>
</evidence>
<evidence type="ECO:0000313" key="6">
    <source>
        <dbReference type="Proteomes" id="UP001152747"/>
    </source>
</evidence>